<dbReference type="PIRSF" id="PIRSF022704">
    <property type="entry name" value="UCP022704"/>
    <property type="match status" value="1"/>
</dbReference>
<name>A0A4S4A5J6_9HYPH</name>
<dbReference type="RefSeq" id="WP_190234792.1">
    <property type="nucleotide sequence ID" value="NZ_SSOA01000001.1"/>
</dbReference>
<evidence type="ECO:0000313" key="2">
    <source>
        <dbReference type="Proteomes" id="UP000310754"/>
    </source>
</evidence>
<gene>
    <name evidence="1" type="ORF">E6C51_01470</name>
</gene>
<dbReference type="InterPro" id="IPR015987">
    <property type="entry name" value="UCP022704"/>
</dbReference>
<dbReference type="PANTHER" id="PTHR35332">
    <property type="entry name" value="REGULATION OF ENOLASE PROTEIN 1"/>
    <property type="match status" value="1"/>
</dbReference>
<dbReference type="Pfam" id="PF07081">
    <property type="entry name" value="DUF1349"/>
    <property type="match status" value="1"/>
</dbReference>
<dbReference type="InterPro" id="IPR013320">
    <property type="entry name" value="ConA-like_dom_sf"/>
</dbReference>
<dbReference type="Proteomes" id="UP000310754">
    <property type="component" value="Unassembled WGS sequence"/>
</dbReference>
<proteinExistence type="predicted"/>
<dbReference type="AlphaFoldDB" id="A0A4S4A5J6"/>
<dbReference type="SUPFAM" id="SSF49899">
    <property type="entry name" value="Concanavalin A-like lectins/glucanases"/>
    <property type="match status" value="1"/>
</dbReference>
<dbReference type="EMBL" id="SSOA01000001">
    <property type="protein sequence ID" value="THF53813.1"/>
    <property type="molecule type" value="Genomic_DNA"/>
</dbReference>
<dbReference type="Gene3D" id="2.60.120.200">
    <property type="match status" value="1"/>
</dbReference>
<comment type="caution">
    <text evidence="1">The sequence shown here is derived from an EMBL/GenBank/DDBJ whole genome shotgun (WGS) entry which is preliminary data.</text>
</comment>
<reference evidence="1 2" key="1">
    <citation type="submission" date="2019-04" db="EMBL/GenBank/DDBJ databases">
        <title>Rhizobium terrae sp. nov., isolated from a paddy soil.</title>
        <authorList>
            <person name="Lin S.-Y."/>
            <person name="Hameed A."/>
            <person name="Huang H.-I."/>
            <person name="Young C.-C."/>
        </authorList>
    </citation>
    <scope>NUCLEOTIDE SEQUENCE [LARGE SCALE GENOMIC DNA]</scope>
    <source>
        <strain evidence="1 2">CC-HIH110</strain>
    </source>
</reference>
<dbReference type="InterPro" id="IPR009784">
    <property type="entry name" value="DUF1349"/>
</dbReference>
<accession>A0A4S4A5J6</accession>
<evidence type="ECO:0000313" key="1">
    <source>
        <dbReference type="EMBL" id="THF53813.1"/>
    </source>
</evidence>
<sequence length="193" mass="22065">MSFDIKTMQWFNPPENATWTERGVVVETKDASDFWQKTYYGFTPDNGHFLSTTRSGDFTVEVSFSGQYETLYDQAGLMLRVDETHWVKCGVEYTDGHMHFSTVVTNDHSDWSVVVLPGEPKVVSARITRLGDALFIQYSIDEGKNWAMARLAWFSPKPEKVQVGLMACSPKRAGFRVEFFDFKLGDPVSREIH</sequence>
<protein>
    <submittedName>
        <fullName evidence="1">DUF1349 domain-containing protein</fullName>
    </submittedName>
</protein>
<organism evidence="1 2">
    <name type="scientific">Allorhizobium terrae</name>
    <dbReference type="NCBI Taxonomy" id="1848972"/>
    <lineage>
        <taxon>Bacteria</taxon>
        <taxon>Pseudomonadati</taxon>
        <taxon>Pseudomonadota</taxon>
        <taxon>Alphaproteobacteria</taxon>
        <taxon>Hyphomicrobiales</taxon>
        <taxon>Rhizobiaceae</taxon>
        <taxon>Rhizobium/Agrobacterium group</taxon>
        <taxon>Allorhizobium</taxon>
    </lineage>
</organism>
<dbReference type="PANTHER" id="PTHR35332:SF2">
    <property type="entry name" value="REGULATION OF ENOLASE PROTEIN 1"/>
    <property type="match status" value="1"/>
</dbReference>
<keyword evidence="2" id="KW-1185">Reference proteome</keyword>